<evidence type="ECO:0000313" key="2">
    <source>
        <dbReference type="EMBL" id="SEI48020.1"/>
    </source>
</evidence>
<organism evidence="2 3">
    <name type="scientific">Flavobacterium terrigena</name>
    <dbReference type="NCBI Taxonomy" id="402734"/>
    <lineage>
        <taxon>Bacteria</taxon>
        <taxon>Pseudomonadati</taxon>
        <taxon>Bacteroidota</taxon>
        <taxon>Flavobacteriia</taxon>
        <taxon>Flavobacteriales</taxon>
        <taxon>Flavobacteriaceae</taxon>
        <taxon>Flavobacterium</taxon>
    </lineage>
</organism>
<gene>
    <name evidence="2" type="ORF">SAMN05660918_0849</name>
</gene>
<dbReference type="InterPro" id="IPR001296">
    <property type="entry name" value="Glyco_trans_1"/>
</dbReference>
<dbReference type="OrthoDB" id="139410at2"/>
<protein>
    <submittedName>
        <fullName evidence="2">Glycosyltransferase involved in cell wall bisynthesis</fullName>
    </submittedName>
</protein>
<dbReference type="RefSeq" id="WP_091308480.1">
    <property type="nucleotide sequence ID" value="NZ_CBCSJU010000001.1"/>
</dbReference>
<dbReference type="EMBL" id="FNYA01000001">
    <property type="protein sequence ID" value="SEI48020.1"/>
    <property type="molecule type" value="Genomic_DNA"/>
</dbReference>
<feature type="domain" description="Glycosyl transferase family 1" evidence="1">
    <location>
        <begin position="163"/>
        <end position="315"/>
    </location>
</feature>
<dbReference type="CDD" id="cd03801">
    <property type="entry name" value="GT4_PimA-like"/>
    <property type="match status" value="1"/>
</dbReference>
<dbReference type="PANTHER" id="PTHR45947">
    <property type="entry name" value="SULFOQUINOVOSYL TRANSFERASE SQD2"/>
    <property type="match status" value="1"/>
</dbReference>
<accession>A0A1H6R8B4</accession>
<evidence type="ECO:0000259" key="1">
    <source>
        <dbReference type="Pfam" id="PF00534"/>
    </source>
</evidence>
<dbReference type="InterPro" id="IPR050194">
    <property type="entry name" value="Glycosyltransferase_grp1"/>
</dbReference>
<evidence type="ECO:0000313" key="3">
    <source>
        <dbReference type="Proteomes" id="UP000199702"/>
    </source>
</evidence>
<dbReference type="GO" id="GO:0016757">
    <property type="term" value="F:glycosyltransferase activity"/>
    <property type="evidence" value="ECO:0007669"/>
    <property type="project" value="InterPro"/>
</dbReference>
<dbReference type="Gene3D" id="3.40.50.2000">
    <property type="entry name" value="Glycogen Phosphorylase B"/>
    <property type="match status" value="2"/>
</dbReference>
<keyword evidence="3" id="KW-1185">Reference proteome</keyword>
<sequence>MKILYLGNKLSKHGINKTTVETLGEKLSQSGFNVVSYSSKKNSILRILDMLFGILKHKDAKYILIDTYSTSAFWFAFFGSQLARMLHIKYIPILHGGNLPNRLISNPKLCKMLFNKAFVNVSPSEYLKYHFEKFGISNVVCIPNSINVSEYSFKERQSFAPNLIWVRAFAEIYNPKMAIDVLNILQKKYPSATLTMVGPDKDGSLDITKKYANQFNLNVNFTGKLSKEEWTDLAQNHDIFINTTHFDNTPVSVLEAMALGLPVISTNVGGLPFLISHQKNGYLVNDNDASEMVEQIEQIINFPSQTNEIIGNAKSMISKMDWKVVDNQWTNLLR</sequence>
<dbReference type="STRING" id="402734.SAMN05660918_0849"/>
<dbReference type="AlphaFoldDB" id="A0A1H6R8B4"/>
<proteinExistence type="predicted"/>
<dbReference type="SUPFAM" id="SSF53756">
    <property type="entry name" value="UDP-Glycosyltransferase/glycogen phosphorylase"/>
    <property type="match status" value="1"/>
</dbReference>
<name>A0A1H6R8B4_9FLAO</name>
<reference evidence="3" key="1">
    <citation type="submission" date="2016-10" db="EMBL/GenBank/DDBJ databases">
        <authorList>
            <person name="Varghese N."/>
            <person name="Submissions S."/>
        </authorList>
    </citation>
    <scope>NUCLEOTIDE SEQUENCE [LARGE SCALE GENOMIC DNA]</scope>
    <source>
        <strain evidence="3">DSM 17934</strain>
    </source>
</reference>
<dbReference type="PANTHER" id="PTHR45947:SF3">
    <property type="entry name" value="SULFOQUINOVOSYL TRANSFERASE SQD2"/>
    <property type="match status" value="1"/>
</dbReference>
<dbReference type="Pfam" id="PF00534">
    <property type="entry name" value="Glycos_transf_1"/>
    <property type="match status" value="1"/>
</dbReference>
<keyword evidence="2" id="KW-0808">Transferase</keyword>
<dbReference type="Proteomes" id="UP000199702">
    <property type="component" value="Unassembled WGS sequence"/>
</dbReference>